<dbReference type="EMBL" id="JBHSNC010000010">
    <property type="protein sequence ID" value="MFC5528356.1"/>
    <property type="molecule type" value="Genomic_DNA"/>
</dbReference>
<feature type="domain" description="Apea-like HEPN" evidence="1">
    <location>
        <begin position="286"/>
        <end position="435"/>
    </location>
</feature>
<comment type="caution">
    <text evidence="3">The sequence shown here is derived from an EMBL/GenBank/DDBJ whole genome shotgun (WGS) entry which is preliminary data.</text>
</comment>
<dbReference type="RefSeq" id="WP_378110527.1">
    <property type="nucleotide sequence ID" value="NZ_JBHSNC010000010.1"/>
</dbReference>
<reference evidence="4" key="1">
    <citation type="journal article" date="2019" name="Int. J. Syst. Evol. Microbiol.">
        <title>The Global Catalogue of Microorganisms (GCM) 10K type strain sequencing project: providing services to taxonomists for standard genome sequencing and annotation.</title>
        <authorList>
            <consortium name="The Broad Institute Genomics Platform"/>
            <consortium name="The Broad Institute Genome Sequencing Center for Infectious Disease"/>
            <person name="Wu L."/>
            <person name="Ma J."/>
        </authorList>
    </citation>
    <scope>NUCLEOTIDE SEQUENCE [LARGE SCALE GENOMIC DNA]</scope>
    <source>
        <strain evidence="4">CGMCC 1.18578</strain>
    </source>
</reference>
<keyword evidence="4" id="KW-1185">Reference proteome</keyword>
<dbReference type="Proteomes" id="UP001596108">
    <property type="component" value="Unassembled WGS sequence"/>
</dbReference>
<accession>A0ABW0QUY7</accession>
<dbReference type="Pfam" id="PF18739">
    <property type="entry name" value="HEPN_Apea"/>
    <property type="match status" value="1"/>
</dbReference>
<evidence type="ECO:0000259" key="2">
    <source>
        <dbReference type="Pfam" id="PF18862"/>
    </source>
</evidence>
<feature type="domain" description="ApeA N-terminal" evidence="2">
    <location>
        <begin position="52"/>
        <end position="254"/>
    </location>
</feature>
<dbReference type="InterPro" id="IPR041229">
    <property type="entry name" value="HEPN_Apea"/>
</dbReference>
<evidence type="ECO:0000313" key="3">
    <source>
        <dbReference type="EMBL" id="MFC5528356.1"/>
    </source>
</evidence>
<protein>
    <submittedName>
        <fullName evidence="3">HEPN domain-containing protein</fullName>
    </submittedName>
</protein>
<evidence type="ECO:0000259" key="1">
    <source>
        <dbReference type="Pfam" id="PF18739"/>
    </source>
</evidence>
<evidence type="ECO:0000313" key="4">
    <source>
        <dbReference type="Proteomes" id="UP001596108"/>
    </source>
</evidence>
<gene>
    <name evidence="3" type="ORF">ACFPQ4_02685</name>
</gene>
<proteinExistence type="predicted"/>
<dbReference type="Pfam" id="PF18862">
    <property type="entry name" value="ApeA_NTD1"/>
    <property type="match status" value="1"/>
</dbReference>
<sequence length="460" mass="53598">MNVQCKWSKGNEIKDNGDIGQLAIDGNNITFHIDGYGDPFARIFVGKDSSHLYKVFTTGQSGGDSTGTLYHATKAFLYNGEDYMEFSGNKIEGISSFSFEIPEIVDWLKIRSVDFSVNDGVITIQENQIEPILIRESNPRIYLKYETNPPFLSSNDKIEMTLRNAPRIFIEYETKVDDEIVISHLRIIMRFFGLLIGKITSAEDIRLILKEDGLRMWLFVNKDFSYNNEILSTYRSRVNYDKIKEDLQDYFEKWFMFAEDEKYTYLQDVFFHFNGKRGSTVEDLFLTYCKFLEGYDLRVSNDEVKANVLKDRLDDLLKIDAIKSVLSPVFKEAGSSYKAKDVAKWISTGFIERVSLKDRIKRLDNKYLQILSANSLDVINSDDNEFYTKITKTRNYYSHYKQDNNGILGYAEMYRTLPLLEALIVIILLSEMGMSIDVIKEYMIRDEKYWMILSHHRPND</sequence>
<name>A0ABW0QUY7_9BACL</name>
<dbReference type="InterPro" id="IPR041223">
    <property type="entry name" value="ApeA_NTD"/>
</dbReference>
<organism evidence="3 4">
    <name type="scientific">Cohnella yongneupensis</name>
    <dbReference type="NCBI Taxonomy" id="425006"/>
    <lineage>
        <taxon>Bacteria</taxon>
        <taxon>Bacillati</taxon>
        <taxon>Bacillota</taxon>
        <taxon>Bacilli</taxon>
        <taxon>Bacillales</taxon>
        <taxon>Paenibacillaceae</taxon>
        <taxon>Cohnella</taxon>
    </lineage>
</organism>